<organism evidence="1">
    <name type="scientific">Arundo donax</name>
    <name type="common">Giant reed</name>
    <name type="synonym">Donax arundinaceus</name>
    <dbReference type="NCBI Taxonomy" id="35708"/>
    <lineage>
        <taxon>Eukaryota</taxon>
        <taxon>Viridiplantae</taxon>
        <taxon>Streptophyta</taxon>
        <taxon>Embryophyta</taxon>
        <taxon>Tracheophyta</taxon>
        <taxon>Spermatophyta</taxon>
        <taxon>Magnoliopsida</taxon>
        <taxon>Liliopsida</taxon>
        <taxon>Poales</taxon>
        <taxon>Poaceae</taxon>
        <taxon>PACMAD clade</taxon>
        <taxon>Arundinoideae</taxon>
        <taxon>Arundineae</taxon>
        <taxon>Arundo</taxon>
    </lineage>
</organism>
<evidence type="ECO:0000313" key="1">
    <source>
        <dbReference type="EMBL" id="JAD97401.1"/>
    </source>
</evidence>
<reference evidence="1" key="1">
    <citation type="submission" date="2014-09" db="EMBL/GenBank/DDBJ databases">
        <authorList>
            <person name="Magalhaes I.L.F."/>
            <person name="Oliveira U."/>
            <person name="Santos F.R."/>
            <person name="Vidigal T.H.D.A."/>
            <person name="Brescovit A.D."/>
            <person name="Santos A.J."/>
        </authorList>
    </citation>
    <scope>NUCLEOTIDE SEQUENCE</scope>
    <source>
        <tissue evidence="1">Shoot tissue taken approximately 20 cm above the soil surface</tissue>
    </source>
</reference>
<accession>A0A0A9EBH2</accession>
<sequence>MQIHPRKKKYPALYSVDLVAVILEVVLRMESAPMSMSMMQVELLRIQRLDDRTDVALWKGQAPGLQDVVMVAHSRSYWY</sequence>
<proteinExistence type="predicted"/>
<dbReference type="AlphaFoldDB" id="A0A0A9EBH2"/>
<reference evidence="1" key="2">
    <citation type="journal article" date="2015" name="Data Brief">
        <title>Shoot transcriptome of the giant reed, Arundo donax.</title>
        <authorList>
            <person name="Barrero R.A."/>
            <person name="Guerrero F.D."/>
            <person name="Moolhuijzen P."/>
            <person name="Goolsby J.A."/>
            <person name="Tidwell J."/>
            <person name="Bellgard S.E."/>
            <person name="Bellgard M.I."/>
        </authorList>
    </citation>
    <scope>NUCLEOTIDE SEQUENCE</scope>
    <source>
        <tissue evidence="1">Shoot tissue taken approximately 20 cm above the soil surface</tissue>
    </source>
</reference>
<protein>
    <submittedName>
        <fullName evidence="1">Uncharacterized protein</fullName>
    </submittedName>
</protein>
<dbReference type="EMBL" id="GBRH01200494">
    <property type="protein sequence ID" value="JAD97401.1"/>
    <property type="molecule type" value="Transcribed_RNA"/>
</dbReference>
<name>A0A0A9EBH2_ARUDO</name>